<comment type="caution">
    <text evidence="4">The sequence shown here is derived from an EMBL/GenBank/DDBJ whole genome shotgun (WGS) entry which is preliminary data.</text>
</comment>
<dbReference type="InterPro" id="IPR032675">
    <property type="entry name" value="LRR_dom_sf"/>
</dbReference>
<dbReference type="Proteomes" id="UP001234178">
    <property type="component" value="Unassembled WGS sequence"/>
</dbReference>
<dbReference type="Gene3D" id="3.80.10.10">
    <property type="entry name" value="Ribonuclease Inhibitor"/>
    <property type="match status" value="1"/>
</dbReference>
<feature type="domain" description="F-box/LRR-repeat protein 15-like leucin rich repeat" evidence="3">
    <location>
        <begin position="72"/>
        <end position="252"/>
    </location>
</feature>
<dbReference type="InterPro" id="IPR057207">
    <property type="entry name" value="FBXL15_LRR"/>
</dbReference>
<dbReference type="InterPro" id="IPR050648">
    <property type="entry name" value="F-box_LRR-repeat"/>
</dbReference>
<reference evidence="4 5" key="1">
    <citation type="journal article" date="2023" name="Nucleic Acids Res.">
        <title>The hologenome of Daphnia magna reveals possible DNA methylation and microbiome-mediated evolution of the host genome.</title>
        <authorList>
            <person name="Chaturvedi A."/>
            <person name="Li X."/>
            <person name="Dhandapani V."/>
            <person name="Marshall H."/>
            <person name="Kissane S."/>
            <person name="Cuenca-Cambronero M."/>
            <person name="Asole G."/>
            <person name="Calvet F."/>
            <person name="Ruiz-Romero M."/>
            <person name="Marangio P."/>
            <person name="Guigo R."/>
            <person name="Rago D."/>
            <person name="Mirbahai L."/>
            <person name="Eastwood N."/>
            <person name="Colbourne J.K."/>
            <person name="Zhou J."/>
            <person name="Mallon E."/>
            <person name="Orsini L."/>
        </authorList>
    </citation>
    <scope>NUCLEOTIDE SEQUENCE [LARGE SCALE GENOMIC DNA]</scope>
    <source>
        <strain evidence="4">LRV0_1</strain>
    </source>
</reference>
<evidence type="ECO:0000313" key="5">
    <source>
        <dbReference type="Proteomes" id="UP001234178"/>
    </source>
</evidence>
<gene>
    <name evidence="4" type="ORF">OUZ56_027591</name>
</gene>
<evidence type="ECO:0008006" key="6">
    <source>
        <dbReference type="Google" id="ProtNLM"/>
    </source>
</evidence>
<evidence type="ECO:0000313" key="4">
    <source>
        <dbReference type="EMBL" id="KAK4035504.1"/>
    </source>
</evidence>
<keyword evidence="5" id="KW-1185">Reference proteome</keyword>
<dbReference type="EMBL" id="JAOYFB010000040">
    <property type="protein sequence ID" value="KAK4035504.1"/>
    <property type="molecule type" value="Genomic_DNA"/>
</dbReference>
<feature type="domain" description="F-box" evidence="2">
    <location>
        <begin position="18"/>
        <end position="47"/>
    </location>
</feature>
<evidence type="ECO:0000259" key="2">
    <source>
        <dbReference type="Pfam" id="PF00646"/>
    </source>
</evidence>
<dbReference type="SUPFAM" id="SSF81383">
    <property type="entry name" value="F-box domain"/>
    <property type="match status" value="1"/>
</dbReference>
<evidence type="ECO:0000256" key="1">
    <source>
        <dbReference type="ARBA" id="ARBA00022786"/>
    </source>
</evidence>
<dbReference type="SUPFAM" id="SSF52047">
    <property type="entry name" value="RNI-like"/>
    <property type="match status" value="1"/>
</dbReference>
<dbReference type="InterPro" id="IPR001810">
    <property type="entry name" value="F-box_dom"/>
</dbReference>
<dbReference type="InterPro" id="IPR036047">
    <property type="entry name" value="F-box-like_dom_sf"/>
</dbReference>
<dbReference type="PANTHER" id="PTHR13382:SF10">
    <property type="entry name" value="ATP SYNTHASE SUBUNIT S, MITOCHONDRIAL"/>
    <property type="match status" value="1"/>
</dbReference>
<keyword evidence="1" id="KW-0833">Ubl conjugation pathway</keyword>
<dbReference type="InterPro" id="IPR006553">
    <property type="entry name" value="Leu-rich_rpt_Cys-con_subtyp"/>
</dbReference>
<protein>
    <recommendedName>
        <fullName evidence="6">F-box/LRR-repeat protein</fullName>
    </recommendedName>
</protein>
<dbReference type="Pfam" id="PF25372">
    <property type="entry name" value="DUF7885"/>
    <property type="match status" value="1"/>
</dbReference>
<name>A0ABR0B1L5_9CRUS</name>
<sequence>MKASRPSKMHLLDLPGTDIILKIIGYLSPTDWLHFRIVCKETYFLVHEYFKYMKYLNVSHHQVFPQSLCQILPHQCQSLQFFKIPNSSAFNDEAVKNILQNNHNLSHLDLSNSNLKNGALQPLVVNCKKLENILLKNCLWLTIGAIEILAFHYPEAIKVVDFGGCTGISEASIIFFVKRQPKLRSLSLSDLSCLQDETLVVISQSCPQLVYLDISRCCRITDSGIKKFGEYCNTIRTLKVDGCPEVSERGLSSLRLRGVWIDKVQYPSYLLHRLNQIQTWPRTQL</sequence>
<proteinExistence type="predicted"/>
<dbReference type="SMART" id="SM00367">
    <property type="entry name" value="LRR_CC"/>
    <property type="match status" value="4"/>
</dbReference>
<evidence type="ECO:0000259" key="3">
    <source>
        <dbReference type="Pfam" id="PF25372"/>
    </source>
</evidence>
<organism evidence="4 5">
    <name type="scientific">Daphnia magna</name>
    <dbReference type="NCBI Taxonomy" id="35525"/>
    <lineage>
        <taxon>Eukaryota</taxon>
        <taxon>Metazoa</taxon>
        <taxon>Ecdysozoa</taxon>
        <taxon>Arthropoda</taxon>
        <taxon>Crustacea</taxon>
        <taxon>Branchiopoda</taxon>
        <taxon>Diplostraca</taxon>
        <taxon>Cladocera</taxon>
        <taxon>Anomopoda</taxon>
        <taxon>Daphniidae</taxon>
        <taxon>Daphnia</taxon>
    </lineage>
</organism>
<dbReference type="PANTHER" id="PTHR13382">
    <property type="entry name" value="MITOCHONDRIAL ATP SYNTHASE COUPLING FACTOR B"/>
    <property type="match status" value="1"/>
</dbReference>
<accession>A0ABR0B1L5</accession>
<dbReference type="Pfam" id="PF00646">
    <property type="entry name" value="F-box"/>
    <property type="match status" value="1"/>
</dbReference>